<dbReference type="Gene3D" id="2.60.40.10">
    <property type="entry name" value="Immunoglobulins"/>
    <property type="match status" value="1"/>
</dbReference>
<name>A0AAN6SPF9_9PEZI</name>
<dbReference type="Gene3D" id="3.40.50.1110">
    <property type="entry name" value="SGNH hydrolase"/>
    <property type="match status" value="1"/>
</dbReference>
<dbReference type="InterPro" id="IPR036116">
    <property type="entry name" value="FN3_sf"/>
</dbReference>
<dbReference type="InterPro" id="IPR013783">
    <property type="entry name" value="Ig-like_fold"/>
</dbReference>
<feature type="domain" description="Fibronectin type-III" evidence="2">
    <location>
        <begin position="361"/>
        <end position="455"/>
    </location>
</feature>
<dbReference type="SUPFAM" id="SSF49265">
    <property type="entry name" value="Fibronectin type III"/>
    <property type="match status" value="1"/>
</dbReference>
<dbReference type="InterPro" id="IPR051532">
    <property type="entry name" value="Ester_Hydrolysis_Enzymes"/>
</dbReference>
<dbReference type="GO" id="GO:0004622">
    <property type="term" value="F:phosphatidylcholine lysophospholipase activity"/>
    <property type="evidence" value="ECO:0007669"/>
    <property type="project" value="TreeGrafter"/>
</dbReference>
<feature type="domain" description="Fibronectin type-III" evidence="2">
    <location>
        <begin position="270"/>
        <end position="358"/>
    </location>
</feature>
<dbReference type="PANTHER" id="PTHR30383">
    <property type="entry name" value="THIOESTERASE 1/PROTEASE 1/LYSOPHOSPHOLIPASE L1"/>
    <property type="match status" value="1"/>
</dbReference>
<accession>A0AAN6SPF9</accession>
<dbReference type="InterPro" id="IPR036514">
    <property type="entry name" value="SGNH_hydro_sf"/>
</dbReference>
<proteinExistence type="predicted"/>
<evidence type="ECO:0000259" key="2">
    <source>
        <dbReference type="PROSITE" id="PS50853"/>
    </source>
</evidence>
<dbReference type="PANTHER" id="PTHR30383:SF5">
    <property type="entry name" value="SGNH HYDROLASE-TYPE ESTERASE DOMAIN-CONTAINING PROTEIN"/>
    <property type="match status" value="1"/>
</dbReference>
<dbReference type="Proteomes" id="UP001303115">
    <property type="component" value="Unassembled WGS sequence"/>
</dbReference>
<reference evidence="4" key="1">
    <citation type="journal article" date="2023" name="Mol. Phylogenet. Evol.">
        <title>Genome-scale phylogeny and comparative genomics of the fungal order Sordariales.</title>
        <authorList>
            <person name="Hensen N."/>
            <person name="Bonometti L."/>
            <person name="Westerberg I."/>
            <person name="Brannstrom I.O."/>
            <person name="Guillou S."/>
            <person name="Cros-Aarteil S."/>
            <person name="Calhoun S."/>
            <person name="Haridas S."/>
            <person name="Kuo A."/>
            <person name="Mondo S."/>
            <person name="Pangilinan J."/>
            <person name="Riley R."/>
            <person name="LaButti K."/>
            <person name="Andreopoulos B."/>
            <person name="Lipzen A."/>
            <person name="Chen C."/>
            <person name="Yan M."/>
            <person name="Daum C."/>
            <person name="Ng V."/>
            <person name="Clum A."/>
            <person name="Steindorff A."/>
            <person name="Ohm R.A."/>
            <person name="Martin F."/>
            <person name="Silar P."/>
            <person name="Natvig D.O."/>
            <person name="Lalanne C."/>
            <person name="Gautier V."/>
            <person name="Ament-Velasquez S.L."/>
            <person name="Kruys A."/>
            <person name="Hutchinson M.I."/>
            <person name="Powell A.J."/>
            <person name="Barry K."/>
            <person name="Miller A.N."/>
            <person name="Grigoriev I.V."/>
            <person name="Debuchy R."/>
            <person name="Gladieux P."/>
            <person name="Hiltunen Thoren M."/>
            <person name="Johannesson H."/>
        </authorList>
    </citation>
    <scope>NUCLEOTIDE SEQUENCE [LARGE SCALE GENOMIC DNA]</scope>
    <source>
        <strain evidence="4">CBS 284.82</strain>
    </source>
</reference>
<dbReference type="AlphaFoldDB" id="A0AAN6SPF9"/>
<dbReference type="PROSITE" id="PS50853">
    <property type="entry name" value="FN3"/>
    <property type="match status" value="2"/>
</dbReference>
<protein>
    <submittedName>
        <fullName evidence="3">Carbohydrate esterase</fullName>
    </submittedName>
</protein>
<evidence type="ECO:0000313" key="4">
    <source>
        <dbReference type="Proteomes" id="UP001303115"/>
    </source>
</evidence>
<dbReference type="CDD" id="cd00063">
    <property type="entry name" value="FN3"/>
    <property type="match status" value="1"/>
</dbReference>
<dbReference type="CDD" id="cd01833">
    <property type="entry name" value="XynB_like"/>
    <property type="match status" value="1"/>
</dbReference>
<dbReference type="Pfam" id="PF00657">
    <property type="entry name" value="Lipase_GDSL"/>
    <property type="match status" value="1"/>
</dbReference>
<dbReference type="SMART" id="SM00060">
    <property type="entry name" value="FN3"/>
    <property type="match status" value="2"/>
</dbReference>
<organism evidence="3 4">
    <name type="scientific">Parachaetomium inaequale</name>
    <dbReference type="NCBI Taxonomy" id="2588326"/>
    <lineage>
        <taxon>Eukaryota</taxon>
        <taxon>Fungi</taxon>
        <taxon>Dikarya</taxon>
        <taxon>Ascomycota</taxon>
        <taxon>Pezizomycotina</taxon>
        <taxon>Sordariomycetes</taxon>
        <taxon>Sordariomycetidae</taxon>
        <taxon>Sordariales</taxon>
        <taxon>Chaetomiaceae</taxon>
        <taxon>Parachaetomium</taxon>
    </lineage>
</organism>
<evidence type="ECO:0000256" key="1">
    <source>
        <dbReference type="SAM" id="MobiDB-lite"/>
    </source>
</evidence>
<dbReference type="SUPFAM" id="SSF52266">
    <property type="entry name" value="SGNH hydrolase"/>
    <property type="match status" value="1"/>
</dbReference>
<sequence length="585" mass="63600">MDRPANVQNAIRVMVVGDSISHGREGDWTWRYRLWEWFASEGIDVRFVGPYKGTVLHDKPHPPRPPRLVGEPPDPPASPRTDGGYAAGIDREFLSNSNHFAVNGRQAGQAKDLIAEQVAAHQPDLCLVELGFNDLGWRVCGPIETLVSMKHLVDEARSAKPDLKFAIANIPHRTDLPGREDLPVDTDLYNRMLAQAIPYWNTHKSPIALVRFCENYSCGGTCSDAAYDGLHPNALGDYQLAQAFSRTLVSAFSLGRSPLAIPEHIPPRPLPTPTRFEAVATPSGIVVTWDAVYGAYGYDLEHRLVGEDKWTISHMDCNRYDRQRLRKGQTLECRIRTSGGDSLKSPWSSISSAVANPETAPPPSNIITHATATGFTISWDTPPPPFAGEIDRYGIIYFDGDQPGAFPCLVGARGNSAELRGLAPGHRHYITVETWTTVGGGGLPASARAVVVGRGAPPVPAFVRGVALGARIVELNWRAVPGAAGYDVWIRRGKAIHDRLGLPACPKLELGVLAKPVECRDSGSNPGIVTAILSVEHSVWDWEYAVSAYNGDDSSLSEWVTAAALAQELVCLSEGDSIHVHVRHG</sequence>
<feature type="region of interest" description="Disordered" evidence="1">
    <location>
        <begin position="56"/>
        <end position="86"/>
    </location>
</feature>
<dbReference type="EMBL" id="MU854469">
    <property type="protein sequence ID" value="KAK4034695.1"/>
    <property type="molecule type" value="Genomic_DNA"/>
</dbReference>
<dbReference type="Pfam" id="PF00041">
    <property type="entry name" value="fn3"/>
    <property type="match status" value="1"/>
</dbReference>
<keyword evidence="4" id="KW-1185">Reference proteome</keyword>
<evidence type="ECO:0000313" key="3">
    <source>
        <dbReference type="EMBL" id="KAK4034695.1"/>
    </source>
</evidence>
<dbReference type="InterPro" id="IPR003961">
    <property type="entry name" value="FN3_dom"/>
</dbReference>
<dbReference type="InterPro" id="IPR001087">
    <property type="entry name" value="GDSL"/>
</dbReference>
<gene>
    <name evidence="3" type="ORF">C8A01DRAFT_18543</name>
</gene>
<comment type="caution">
    <text evidence="3">The sequence shown here is derived from an EMBL/GenBank/DDBJ whole genome shotgun (WGS) entry which is preliminary data.</text>
</comment>